<feature type="transmembrane region" description="Helical" evidence="14">
    <location>
        <begin position="65"/>
        <end position="89"/>
    </location>
</feature>
<evidence type="ECO:0000256" key="7">
    <source>
        <dbReference type="ARBA" id="ARBA00022692"/>
    </source>
</evidence>
<dbReference type="CDD" id="cd00310">
    <property type="entry name" value="ATP-synt_Fo_a_6"/>
    <property type="match status" value="1"/>
</dbReference>
<evidence type="ECO:0000256" key="12">
    <source>
        <dbReference type="ARBA" id="ARBA00023310"/>
    </source>
</evidence>
<gene>
    <name evidence="15" type="primary">ATP6</name>
</gene>
<evidence type="ECO:0000256" key="9">
    <source>
        <dbReference type="ARBA" id="ARBA00022989"/>
    </source>
</evidence>
<comment type="subunit">
    <text evidence="4">F-type ATPases have 2 components, CF(1) - the catalytic core - and CF(0) - the membrane proton channel. CF(1) has five subunits: alpha(3), beta(3), gamma(1), delta(1), epsilon(1). CF(0) has three main subunits: a, b and c.</text>
</comment>
<evidence type="ECO:0000256" key="3">
    <source>
        <dbReference type="ARBA" id="ARBA00006810"/>
    </source>
</evidence>
<name>A0A067YFN0_9HYME</name>
<keyword evidence="6" id="KW-0138">CF(0)</keyword>
<keyword evidence="15" id="KW-0496">Mitochondrion</keyword>
<feature type="transmembrane region" description="Helical" evidence="14">
    <location>
        <begin position="20"/>
        <end position="38"/>
    </location>
</feature>
<keyword evidence="7 14" id="KW-0812">Transmembrane</keyword>
<dbReference type="InterPro" id="IPR045083">
    <property type="entry name" value="ATP_synth_F0_asu_bact/mt"/>
</dbReference>
<evidence type="ECO:0000256" key="2">
    <source>
        <dbReference type="ARBA" id="ARBA00004141"/>
    </source>
</evidence>
<dbReference type="InterPro" id="IPR035908">
    <property type="entry name" value="F0_ATP_A_sf"/>
</dbReference>
<dbReference type="AlphaFoldDB" id="A0A067YFN0"/>
<sequence>MMSIFNIFDPMTSNMLALNWLMMSIPMFFMMNNYWLIFPRWNHLWMKIFIFINNEMKIILKKKIFNLNFVSIFVMIMMINFMGLFSFVFTSSSHMIMNLSLALPFWISFMLMGWIFNCNHMLVHQVPMGTPNLLMPFMVVIEMISNLIRPGTLSIRLTANMIAGHLLLTLISNNGNKLMILLSILLILTQTMLMMLEMSVAFIQAYVFTILLSLYSQEI</sequence>
<evidence type="ECO:0000256" key="5">
    <source>
        <dbReference type="ARBA" id="ARBA00022448"/>
    </source>
</evidence>
<dbReference type="Gene3D" id="1.20.120.220">
    <property type="entry name" value="ATP synthase, F0 complex, subunit A"/>
    <property type="match status" value="1"/>
</dbReference>
<dbReference type="PANTHER" id="PTHR11410:SF0">
    <property type="entry name" value="ATP SYNTHASE SUBUNIT A"/>
    <property type="match status" value="1"/>
</dbReference>
<feature type="transmembrane region" description="Helical" evidence="14">
    <location>
        <begin position="201"/>
        <end position="217"/>
    </location>
</feature>
<geneLocation type="mitochondrion" evidence="15"/>
<dbReference type="PRINTS" id="PR00123">
    <property type="entry name" value="ATPASEA"/>
</dbReference>
<proteinExistence type="inferred from homology"/>
<reference evidence="15" key="1">
    <citation type="journal article" date="2014" name="Mol. Biol. Rep.">
        <title>Complete mitochondrial genomes of Ceratobaeus sp. and Idris sp. (Hymenoptera: Scelionidae): shared gene rearrangements as potential phylogenetic markers at the tribal level.</title>
        <authorList>
            <person name="Mao M."/>
            <person name="Dowton M."/>
        </authorList>
    </citation>
    <scope>NUCLEOTIDE SEQUENCE</scope>
</reference>
<dbReference type="NCBIfam" id="TIGR01131">
    <property type="entry name" value="ATP_synt_6_or_A"/>
    <property type="match status" value="1"/>
</dbReference>
<dbReference type="SUPFAM" id="SSF81336">
    <property type="entry name" value="F1F0 ATP synthase subunit A"/>
    <property type="match status" value="1"/>
</dbReference>
<evidence type="ECO:0000256" key="13">
    <source>
        <dbReference type="RuleBase" id="RU004450"/>
    </source>
</evidence>
<comment type="function">
    <text evidence="1">Mitochondrial membrane ATP synthase (F(1)F(0) ATP synthase or Complex V) produces ATP from ADP in the presence of a proton gradient across the membrane which is generated by electron transport complexes of the respiratory chain. F-type ATPases consist of two structural domains, F(1) - containing the extramembraneous catalytic core and F(0) - containing the membrane proton channel, linked together by a central stalk and a peripheral stalk. During catalysis, ATP synthesis in the catalytic domain of F(1) is coupled via a rotary mechanism of the central stalk subunits to proton translocation. Key component of the proton channel; it may play a direct role in the translocation of protons across the membrane.</text>
</comment>
<dbReference type="Pfam" id="PF00119">
    <property type="entry name" value="ATP-synt_A"/>
    <property type="match status" value="1"/>
</dbReference>
<evidence type="ECO:0000256" key="6">
    <source>
        <dbReference type="ARBA" id="ARBA00022547"/>
    </source>
</evidence>
<dbReference type="InterPro" id="IPR023011">
    <property type="entry name" value="ATP_synth_F0_asu_AS"/>
</dbReference>
<evidence type="ECO:0000256" key="11">
    <source>
        <dbReference type="ARBA" id="ARBA00023136"/>
    </source>
</evidence>
<dbReference type="EMBL" id="KF696669">
    <property type="protein sequence ID" value="AHB23642.1"/>
    <property type="molecule type" value="Genomic_DNA"/>
</dbReference>
<keyword evidence="12" id="KW-0066">ATP synthesis</keyword>
<evidence type="ECO:0000256" key="14">
    <source>
        <dbReference type="SAM" id="Phobius"/>
    </source>
</evidence>
<accession>A0A067YFN0</accession>
<evidence type="ECO:0000256" key="4">
    <source>
        <dbReference type="ARBA" id="ARBA00011648"/>
    </source>
</evidence>
<evidence type="ECO:0000256" key="8">
    <source>
        <dbReference type="ARBA" id="ARBA00022781"/>
    </source>
</evidence>
<comment type="subcellular location">
    <subcellularLocation>
        <location evidence="2">Membrane</location>
        <topology evidence="2">Multi-pass membrane protein</topology>
    </subcellularLocation>
    <subcellularLocation>
        <location evidence="13">Mitochondrion inner membrane</location>
        <topology evidence="13">Multi-pass membrane protein</topology>
    </subcellularLocation>
</comment>
<comment type="similarity">
    <text evidence="3">Belongs to the ATPase A chain family.</text>
</comment>
<evidence type="ECO:0000313" key="15">
    <source>
        <dbReference type="EMBL" id="AHB23642.1"/>
    </source>
</evidence>
<dbReference type="PANTHER" id="PTHR11410">
    <property type="entry name" value="ATP SYNTHASE SUBUNIT A"/>
    <property type="match status" value="1"/>
</dbReference>
<protein>
    <recommendedName>
        <fullName evidence="13">ATP synthase subunit a</fullName>
    </recommendedName>
</protein>
<evidence type="ECO:0000256" key="1">
    <source>
        <dbReference type="ARBA" id="ARBA00002070"/>
    </source>
</evidence>
<keyword evidence="5" id="KW-0813">Transport</keyword>
<feature type="transmembrane region" description="Helical" evidence="14">
    <location>
        <begin position="95"/>
        <end position="116"/>
    </location>
</feature>
<keyword evidence="8" id="KW-0375">Hydrogen ion transport</keyword>
<keyword evidence="9 14" id="KW-1133">Transmembrane helix</keyword>
<evidence type="ECO:0000256" key="10">
    <source>
        <dbReference type="ARBA" id="ARBA00023065"/>
    </source>
</evidence>
<dbReference type="GO" id="GO:0046933">
    <property type="term" value="F:proton-transporting ATP synthase activity, rotational mechanism"/>
    <property type="evidence" value="ECO:0007669"/>
    <property type="project" value="TreeGrafter"/>
</dbReference>
<dbReference type="GO" id="GO:0005743">
    <property type="term" value="C:mitochondrial inner membrane"/>
    <property type="evidence" value="ECO:0007669"/>
    <property type="project" value="UniProtKB-SubCell"/>
</dbReference>
<keyword evidence="10" id="KW-0406">Ion transport</keyword>
<organism evidence="15">
    <name type="scientific">Ceratobaeus sp. MM-2013</name>
    <dbReference type="NCBI Taxonomy" id="1429432"/>
    <lineage>
        <taxon>Eukaryota</taxon>
        <taxon>Metazoa</taxon>
        <taxon>Ecdysozoa</taxon>
        <taxon>Arthropoda</taxon>
        <taxon>Hexapoda</taxon>
        <taxon>Insecta</taxon>
        <taxon>Pterygota</taxon>
        <taxon>Neoptera</taxon>
        <taxon>Endopterygota</taxon>
        <taxon>Hymenoptera</taxon>
        <taxon>Apocrita</taxon>
        <taxon>Proctotrupomorpha</taxon>
        <taxon>Platygastroidea</taxon>
        <taxon>Scelionidae</taxon>
        <taxon>Scelioninae</taxon>
        <taxon>Ceratobaeus</taxon>
    </lineage>
</organism>
<dbReference type="GO" id="GO:0045259">
    <property type="term" value="C:proton-transporting ATP synthase complex"/>
    <property type="evidence" value="ECO:0007669"/>
    <property type="project" value="UniProtKB-KW"/>
</dbReference>
<dbReference type="InterPro" id="IPR000568">
    <property type="entry name" value="ATP_synth_F0_asu"/>
</dbReference>
<dbReference type="PROSITE" id="PS00449">
    <property type="entry name" value="ATPASE_A"/>
    <property type="match status" value="1"/>
</dbReference>
<keyword evidence="11 14" id="KW-0472">Membrane</keyword>